<sequence>MRMIPALGAALFATVAVPASASDSQGPFQIKVLGSAVLTDGKITRVETDAVGLPATLQTKSNDNLVPTIAIEYFLNDALSVETICCLTQHDVDATTGLPGAELVADAKVIPATVTLKYHFPLGAAKPYVGAGPTYFLWVDSKPGAATVPLGVTRQSLSDELGLALQAGVDLAVNDRGLGFTLDAKRYFIDTTARWYAGQTVVIQTRHKLDPWVLSAGLAWRF</sequence>
<dbReference type="EMBL" id="CP016591">
    <property type="protein sequence ID" value="ANY19635.1"/>
    <property type="molecule type" value="Genomic_DNA"/>
</dbReference>
<evidence type="ECO:0000313" key="4">
    <source>
        <dbReference type="Proteomes" id="UP000092932"/>
    </source>
</evidence>
<dbReference type="Proteomes" id="UP000092932">
    <property type="component" value="Chromosome"/>
</dbReference>
<feature type="chain" id="PRO_5008534080" evidence="2">
    <location>
        <begin position="22"/>
        <end position="222"/>
    </location>
</feature>
<keyword evidence="2" id="KW-0732">Signal</keyword>
<dbReference type="PANTHER" id="PTHR36920:SF1">
    <property type="entry name" value="OUTER MEMBRANE PROTEIN W"/>
    <property type="match status" value="1"/>
</dbReference>
<dbReference type="PATRIC" id="fig|692370.5.peg.1133"/>
<dbReference type="OrthoDB" id="9807574at2"/>
<dbReference type="InterPro" id="IPR005618">
    <property type="entry name" value="OMPW"/>
</dbReference>
<evidence type="ECO:0000256" key="2">
    <source>
        <dbReference type="SAM" id="SignalP"/>
    </source>
</evidence>
<dbReference type="GO" id="GO:0055085">
    <property type="term" value="P:transmembrane transport"/>
    <property type="evidence" value="ECO:0007669"/>
    <property type="project" value="TreeGrafter"/>
</dbReference>
<reference evidence="3 4" key="1">
    <citation type="submission" date="2016-07" db="EMBL/GenBank/DDBJ databases">
        <title>Complete genome sequence of Altererythrobacter dongtanensis KCTC 22672, a type strain with esterase isolated from tidal flat.</title>
        <authorList>
            <person name="Cheng H."/>
            <person name="Wu Y.-H."/>
            <person name="Zhou P."/>
            <person name="Huo Y.-Y."/>
            <person name="Wang C.-S."/>
            <person name="Xu X.-W."/>
        </authorList>
    </citation>
    <scope>NUCLEOTIDE SEQUENCE [LARGE SCALE GENOMIC DNA]</scope>
    <source>
        <strain evidence="3 4">KCTC 22672</strain>
    </source>
</reference>
<dbReference type="AlphaFoldDB" id="A0A1B2AC56"/>
<dbReference type="GO" id="GO:0019867">
    <property type="term" value="C:outer membrane"/>
    <property type="evidence" value="ECO:0007669"/>
    <property type="project" value="InterPro"/>
</dbReference>
<dbReference type="Gene3D" id="2.40.160.20">
    <property type="match status" value="1"/>
</dbReference>
<feature type="signal peptide" evidence="2">
    <location>
        <begin position="1"/>
        <end position="21"/>
    </location>
</feature>
<evidence type="ECO:0000313" key="3">
    <source>
        <dbReference type="EMBL" id="ANY19635.1"/>
    </source>
</evidence>
<dbReference type="KEGG" id="ado:A6F68_01116"/>
<keyword evidence="4" id="KW-1185">Reference proteome</keyword>
<dbReference type="PANTHER" id="PTHR36920">
    <property type="match status" value="1"/>
</dbReference>
<gene>
    <name evidence="3" type="ORF">A6F68_01116</name>
</gene>
<dbReference type="RefSeq" id="WP_067677204.1">
    <property type="nucleotide sequence ID" value="NZ_CP016591.1"/>
</dbReference>
<dbReference type="STRING" id="692370.A6F68_01116"/>
<comment type="similarity">
    <text evidence="1">Belongs to the OmpW/AlkL family.</text>
</comment>
<name>A0A1B2AC56_9SPHN</name>
<evidence type="ECO:0000256" key="1">
    <source>
        <dbReference type="ARBA" id="ARBA00009330"/>
    </source>
</evidence>
<proteinExistence type="inferred from homology"/>
<organism evidence="3 4">
    <name type="scientific">Tsuneonella dongtanensis</name>
    <dbReference type="NCBI Taxonomy" id="692370"/>
    <lineage>
        <taxon>Bacteria</taxon>
        <taxon>Pseudomonadati</taxon>
        <taxon>Pseudomonadota</taxon>
        <taxon>Alphaproteobacteria</taxon>
        <taxon>Sphingomonadales</taxon>
        <taxon>Erythrobacteraceae</taxon>
        <taxon>Tsuneonella</taxon>
    </lineage>
</organism>
<protein>
    <submittedName>
        <fullName evidence="3">Outer membrane protein W</fullName>
    </submittedName>
</protein>
<dbReference type="InterPro" id="IPR011250">
    <property type="entry name" value="OMP/PagP_B-barrel"/>
</dbReference>
<dbReference type="Pfam" id="PF03922">
    <property type="entry name" value="OmpW"/>
    <property type="match status" value="1"/>
</dbReference>
<accession>A0A1B2AC56</accession>
<dbReference type="SUPFAM" id="SSF56925">
    <property type="entry name" value="OMPA-like"/>
    <property type="match status" value="1"/>
</dbReference>